<dbReference type="AlphaFoldDB" id="A0A915J8M3"/>
<proteinExistence type="predicted"/>
<accession>A0A915J8M3</accession>
<evidence type="ECO:0000313" key="3">
    <source>
        <dbReference type="WBParaSite" id="nRc.2.0.1.t22502-RA"/>
    </source>
</evidence>
<dbReference type="WBParaSite" id="nRc.2.0.1.t22502-RA">
    <property type="protein sequence ID" value="nRc.2.0.1.t22502-RA"/>
    <property type="gene ID" value="nRc.2.0.1.g22502"/>
</dbReference>
<keyword evidence="2" id="KW-1185">Reference proteome</keyword>
<reference evidence="3" key="1">
    <citation type="submission" date="2022-11" db="UniProtKB">
        <authorList>
            <consortium name="WormBaseParasite"/>
        </authorList>
    </citation>
    <scope>IDENTIFICATION</scope>
</reference>
<feature type="region of interest" description="Disordered" evidence="1">
    <location>
        <begin position="1"/>
        <end position="88"/>
    </location>
</feature>
<evidence type="ECO:0000256" key="1">
    <source>
        <dbReference type="SAM" id="MobiDB-lite"/>
    </source>
</evidence>
<evidence type="ECO:0000313" key="2">
    <source>
        <dbReference type="Proteomes" id="UP000887565"/>
    </source>
</evidence>
<name>A0A915J8M3_ROMCU</name>
<sequence length="117" mass="12962">MSSSPASSAAIAENDHFDESRSSYLGQINQSELKPPLPRSNSAPQRYCRERARSLSNSVSVMRQKYARRSRRRLTSEDTTNSFQSDEGRKSSVILLYTMNGGCVSGKCSSDFGIDTN</sequence>
<feature type="compositionally biased region" description="Polar residues" evidence="1">
    <location>
        <begin position="22"/>
        <end position="32"/>
    </location>
</feature>
<organism evidence="2 3">
    <name type="scientific">Romanomermis culicivorax</name>
    <name type="common">Nematode worm</name>
    <dbReference type="NCBI Taxonomy" id="13658"/>
    <lineage>
        <taxon>Eukaryota</taxon>
        <taxon>Metazoa</taxon>
        <taxon>Ecdysozoa</taxon>
        <taxon>Nematoda</taxon>
        <taxon>Enoplea</taxon>
        <taxon>Dorylaimia</taxon>
        <taxon>Mermithida</taxon>
        <taxon>Mermithoidea</taxon>
        <taxon>Mermithidae</taxon>
        <taxon>Romanomermis</taxon>
    </lineage>
</organism>
<protein>
    <submittedName>
        <fullName evidence="3">Uncharacterized protein</fullName>
    </submittedName>
</protein>
<feature type="compositionally biased region" description="Low complexity" evidence="1">
    <location>
        <begin position="1"/>
        <end position="12"/>
    </location>
</feature>
<dbReference type="Proteomes" id="UP000887565">
    <property type="component" value="Unplaced"/>
</dbReference>